<dbReference type="Proteomes" id="UP000236546">
    <property type="component" value="Unassembled WGS sequence"/>
</dbReference>
<reference evidence="1 2" key="1">
    <citation type="submission" date="2017-02" db="EMBL/GenBank/DDBJ databases">
        <title>Genomes of Trichoderma spp. with biocontrol activity.</title>
        <authorList>
            <person name="Gardiner D."/>
            <person name="Kazan K."/>
            <person name="Vos C."/>
            <person name="Harvey P."/>
        </authorList>
    </citation>
    <scope>NUCLEOTIDE SEQUENCE [LARGE SCALE GENOMIC DNA]</scope>
    <source>
        <strain evidence="1 2">A5MH</strain>
    </source>
</reference>
<name>A0A2K0T6P5_9HYPO</name>
<protein>
    <submittedName>
        <fullName evidence="1">Uncharacterized protein</fullName>
    </submittedName>
</protein>
<dbReference type="EMBL" id="MTYH01000059">
    <property type="protein sequence ID" value="PNP41199.1"/>
    <property type="molecule type" value="Genomic_DNA"/>
</dbReference>
<sequence>MARHRGISLILLHYVPKYADTDSRSRPRLDCQPQPWSYKLSTSATSTQIIGMLHISELYDGGITAWRPMASSPHLVPPGI</sequence>
<evidence type="ECO:0000313" key="2">
    <source>
        <dbReference type="Proteomes" id="UP000236546"/>
    </source>
</evidence>
<comment type="caution">
    <text evidence="1">The sequence shown here is derived from an EMBL/GenBank/DDBJ whole genome shotgun (WGS) entry which is preliminary data.</text>
</comment>
<evidence type="ECO:0000313" key="1">
    <source>
        <dbReference type="EMBL" id="PNP41199.1"/>
    </source>
</evidence>
<proteinExistence type="predicted"/>
<dbReference type="AlphaFoldDB" id="A0A2K0T6P5"/>
<gene>
    <name evidence="1" type="ORF">TGAMA5MH_07069</name>
</gene>
<organism evidence="1 2">
    <name type="scientific">Trichoderma gamsii</name>
    <dbReference type="NCBI Taxonomy" id="398673"/>
    <lineage>
        <taxon>Eukaryota</taxon>
        <taxon>Fungi</taxon>
        <taxon>Dikarya</taxon>
        <taxon>Ascomycota</taxon>
        <taxon>Pezizomycotina</taxon>
        <taxon>Sordariomycetes</taxon>
        <taxon>Hypocreomycetidae</taxon>
        <taxon>Hypocreales</taxon>
        <taxon>Hypocreaceae</taxon>
        <taxon>Trichoderma</taxon>
    </lineage>
</organism>
<accession>A0A2K0T6P5</accession>